<dbReference type="Proteomes" id="UP000218765">
    <property type="component" value="Chromosome"/>
</dbReference>
<keyword evidence="2" id="KW-0732">Signal</keyword>
<dbReference type="Pfam" id="PF05036">
    <property type="entry name" value="SPOR"/>
    <property type="match status" value="1"/>
</dbReference>
<dbReference type="GO" id="GO:0042834">
    <property type="term" value="F:peptidoglycan binding"/>
    <property type="evidence" value="ECO:0007669"/>
    <property type="project" value="InterPro"/>
</dbReference>
<dbReference type="EMBL" id="AP018052">
    <property type="protein sequence ID" value="BAZ95105.1"/>
    <property type="molecule type" value="Genomic_DNA"/>
</dbReference>
<reference evidence="4 5" key="1">
    <citation type="submission" date="2017-05" db="EMBL/GenBank/DDBJ databases">
        <title>Thiocyanate degradation by Thiohalobacter thiocyanaticus FOKN1.</title>
        <authorList>
            <person name="Oshiki M."/>
            <person name="Fukushima T."/>
            <person name="Kawano S."/>
            <person name="Nakagawa J."/>
        </authorList>
    </citation>
    <scope>NUCLEOTIDE SEQUENCE [LARGE SCALE GENOMIC DNA]</scope>
    <source>
        <strain evidence="4 5">FOKN1</strain>
    </source>
</reference>
<dbReference type="SUPFAM" id="SSF110997">
    <property type="entry name" value="Sporulation related repeat"/>
    <property type="match status" value="1"/>
</dbReference>
<protein>
    <recommendedName>
        <fullName evidence="3">SPOR domain-containing protein</fullName>
    </recommendedName>
</protein>
<dbReference type="RefSeq" id="WP_096367128.1">
    <property type="nucleotide sequence ID" value="NZ_AP018052.1"/>
</dbReference>
<accession>A0A1Z4VUG4</accession>
<dbReference type="AlphaFoldDB" id="A0A1Z4VUG4"/>
<evidence type="ECO:0000313" key="5">
    <source>
        <dbReference type="Proteomes" id="UP000218765"/>
    </source>
</evidence>
<name>A0A1Z4VUG4_9GAMM</name>
<feature type="signal peptide" evidence="2">
    <location>
        <begin position="1"/>
        <end position="28"/>
    </location>
</feature>
<dbReference type="OrthoDB" id="5298707at2"/>
<feature type="compositionally biased region" description="Low complexity" evidence="1">
    <location>
        <begin position="126"/>
        <end position="137"/>
    </location>
</feature>
<organism evidence="4 5">
    <name type="scientific">Thiohalobacter thiocyanaticus</name>
    <dbReference type="NCBI Taxonomy" id="585455"/>
    <lineage>
        <taxon>Bacteria</taxon>
        <taxon>Pseudomonadati</taxon>
        <taxon>Pseudomonadota</taxon>
        <taxon>Gammaproteobacteria</taxon>
        <taxon>Thiohalobacterales</taxon>
        <taxon>Thiohalobacteraceae</taxon>
        <taxon>Thiohalobacter</taxon>
    </lineage>
</organism>
<evidence type="ECO:0000313" key="4">
    <source>
        <dbReference type="EMBL" id="BAZ95105.1"/>
    </source>
</evidence>
<dbReference type="InterPro" id="IPR007730">
    <property type="entry name" value="SPOR-like_dom"/>
</dbReference>
<feature type="chain" id="PRO_5013278151" description="SPOR domain-containing protein" evidence="2">
    <location>
        <begin position="29"/>
        <end position="531"/>
    </location>
</feature>
<sequence>MHNRPRTRTLPGLILAACLAGIALPAAAADYGVQVGAFTDADNAQRLRLRLLNQGYAPVQVLPLISGNHDYNAVVVGRLPNQAEAAALLNRLRGSFQSGFIRPLPEPTEPETAAPAPSTPAPDQPAAPDAPTVIAPAPSRPAAPAPEATTESDVYQDWSGYVALETRVFPRDGRYPDQHDGPNFSLAFEPEYYREWDNGDQSFTFRPFLRLDQQDDERTHFDIRELAWIRAAEDWELRVGVRRVFWGVTETVHLVDIINQTDLVENTDTEDRLGQPMINLALIRDWGTLDLFVLPGFRPRTFPGPDGRLRTQPYVDTEQVEYESGARHLHTDAAVRWSRYFGPFDIGVAHFWGTGRDPVLQAGTDGAGNPVLTPYYPIINQTSLDLQATLGGWLWKLEWLTRGGQDERFEAAAGGFEYTLYGILDSRADLGLLAEYLYDSRDDTAPTLFQDDLMLGLRWTPNDVHSTELLFGVVFDENGDQRFYNLEASRRFGSQWKLSLEARATSNLEASDTLGSIRDDDYLQMEFAYYY</sequence>
<proteinExistence type="predicted"/>
<dbReference type="PROSITE" id="PS51724">
    <property type="entry name" value="SPOR"/>
    <property type="match status" value="1"/>
</dbReference>
<evidence type="ECO:0000256" key="1">
    <source>
        <dbReference type="SAM" id="MobiDB-lite"/>
    </source>
</evidence>
<dbReference type="InterPro" id="IPR036680">
    <property type="entry name" value="SPOR-like_sf"/>
</dbReference>
<feature type="domain" description="SPOR" evidence="3">
    <location>
        <begin position="25"/>
        <end position="107"/>
    </location>
</feature>
<dbReference type="KEGG" id="ttc:FOKN1_2739"/>
<keyword evidence="5" id="KW-1185">Reference proteome</keyword>
<feature type="region of interest" description="Disordered" evidence="1">
    <location>
        <begin position="99"/>
        <end position="152"/>
    </location>
</feature>
<evidence type="ECO:0000259" key="3">
    <source>
        <dbReference type="PROSITE" id="PS51724"/>
    </source>
</evidence>
<evidence type="ECO:0000256" key="2">
    <source>
        <dbReference type="SAM" id="SignalP"/>
    </source>
</evidence>
<dbReference type="Gene3D" id="3.30.70.1070">
    <property type="entry name" value="Sporulation related repeat"/>
    <property type="match status" value="1"/>
</dbReference>
<gene>
    <name evidence="4" type="ORF">FOKN1_2739</name>
</gene>